<feature type="region of interest" description="Disordered" evidence="4">
    <location>
        <begin position="548"/>
        <end position="598"/>
    </location>
</feature>
<feature type="compositionally biased region" description="Acidic residues" evidence="4">
    <location>
        <begin position="753"/>
        <end position="770"/>
    </location>
</feature>
<feature type="compositionally biased region" description="Polar residues" evidence="4">
    <location>
        <begin position="548"/>
        <end position="557"/>
    </location>
</feature>
<keyword evidence="2" id="KW-0378">Hydrolase</keyword>
<dbReference type="InterPro" id="IPR036866">
    <property type="entry name" value="RibonucZ/Hydroxyglut_hydro"/>
</dbReference>
<feature type="compositionally biased region" description="Basic and acidic residues" evidence="4">
    <location>
        <begin position="627"/>
        <end position="642"/>
    </location>
</feature>
<organism evidence="5 6">
    <name type="scientific">Diplocarpon coronariae</name>
    <dbReference type="NCBI Taxonomy" id="2795749"/>
    <lineage>
        <taxon>Eukaryota</taxon>
        <taxon>Fungi</taxon>
        <taxon>Dikarya</taxon>
        <taxon>Ascomycota</taxon>
        <taxon>Pezizomycotina</taxon>
        <taxon>Leotiomycetes</taxon>
        <taxon>Helotiales</taxon>
        <taxon>Drepanopezizaceae</taxon>
        <taxon>Diplocarpon</taxon>
    </lineage>
</organism>
<evidence type="ECO:0000256" key="2">
    <source>
        <dbReference type="ARBA" id="ARBA00022801"/>
    </source>
</evidence>
<evidence type="ECO:0008006" key="7">
    <source>
        <dbReference type="Google" id="ProtNLM"/>
    </source>
</evidence>
<dbReference type="PANTHER" id="PTHR23240:SF8">
    <property type="entry name" value="PROTEIN ARTEMIS"/>
    <property type="match status" value="1"/>
</dbReference>
<protein>
    <recommendedName>
        <fullName evidence="7">Metallo-beta-lactamase domain-containing protein</fullName>
    </recommendedName>
</protein>
<name>A0A218YU03_9HELO</name>
<keyword evidence="3" id="KW-0269">Exonuclease</keyword>
<feature type="region of interest" description="Disordered" evidence="4">
    <location>
        <begin position="753"/>
        <end position="774"/>
    </location>
</feature>
<dbReference type="Pfam" id="PF23023">
    <property type="entry name" value="Anti-Pycsar_Apyc1"/>
    <property type="match status" value="1"/>
</dbReference>
<feature type="compositionally biased region" description="Low complexity" evidence="4">
    <location>
        <begin position="403"/>
        <end position="416"/>
    </location>
</feature>
<dbReference type="EMBL" id="MZNU01000377">
    <property type="protein sequence ID" value="OWO98849.1"/>
    <property type="molecule type" value="Genomic_DNA"/>
</dbReference>
<reference evidence="5 6" key="1">
    <citation type="submission" date="2017-04" db="EMBL/GenBank/DDBJ databases">
        <title>Draft genome sequence of Marssonina coronaria NL1: causal agent of apple blotch.</title>
        <authorList>
            <person name="Cheng Q."/>
        </authorList>
    </citation>
    <scope>NUCLEOTIDE SEQUENCE [LARGE SCALE GENOMIC DNA]</scope>
    <source>
        <strain evidence="5 6">NL1</strain>
    </source>
</reference>
<evidence type="ECO:0000256" key="4">
    <source>
        <dbReference type="SAM" id="MobiDB-lite"/>
    </source>
</evidence>
<accession>A0A218YU03</accession>
<dbReference type="GO" id="GO:0000723">
    <property type="term" value="P:telomere maintenance"/>
    <property type="evidence" value="ECO:0007669"/>
    <property type="project" value="TreeGrafter"/>
</dbReference>
<dbReference type="InParanoid" id="A0A218YU03"/>
<evidence type="ECO:0000256" key="1">
    <source>
        <dbReference type="ARBA" id="ARBA00022722"/>
    </source>
</evidence>
<dbReference type="SUPFAM" id="SSF56281">
    <property type="entry name" value="Metallo-hydrolase/oxidoreductase"/>
    <property type="match status" value="1"/>
</dbReference>
<dbReference type="Proteomes" id="UP000242519">
    <property type="component" value="Unassembled WGS sequence"/>
</dbReference>
<proteinExistence type="predicted"/>
<dbReference type="Gene3D" id="3.60.15.10">
    <property type="entry name" value="Ribonuclease Z/Hydroxyacylglutathione hydrolase-like"/>
    <property type="match status" value="1"/>
</dbReference>
<keyword evidence="1" id="KW-0540">Nuclease</keyword>
<dbReference type="AlphaFoldDB" id="A0A218YU03"/>
<comment type="caution">
    <text evidence="5">The sequence shown here is derived from an EMBL/GenBank/DDBJ whole genome shotgun (WGS) entry which is preliminary data.</text>
</comment>
<dbReference type="GO" id="GO:0035312">
    <property type="term" value="F:5'-3' DNA exonuclease activity"/>
    <property type="evidence" value="ECO:0007669"/>
    <property type="project" value="TreeGrafter"/>
</dbReference>
<dbReference type="OrthoDB" id="5561659at2759"/>
<feature type="compositionally biased region" description="Polar residues" evidence="4">
    <location>
        <begin position="615"/>
        <end position="626"/>
    </location>
</feature>
<dbReference type="GO" id="GO:0003684">
    <property type="term" value="F:damaged DNA binding"/>
    <property type="evidence" value="ECO:0007669"/>
    <property type="project" value="TreeGrafter"/>
</dbReference>
<dbReference type="PANTHER" id="PTHR23240">
    <property type="entry name" value="DNA CROSS-LINK REPAIR PROTEIN PSO2/SNM1-RELATED"/>
    <property type="match status" value="1"/>
</dbReference>
<keyword evidence="6" id="KW-1185">Reference proteome</keyword>
<sequence>MSTFKGVMQGFEDIRVDYFRPAPGLSTPRACFVSHVHSDHLAGLDSKKWKSSFIYCSPATREILIRLEKRVDRVGFESRVLEARKIQYGHLEKLLKPIPLETPTQIELKPGVKLQVTLFDANHCAGAVMFLFELDNLAVLYTGDVRSEPWHVTSLARNPILIEYTSGLKTLDCIYLDTSRTDPSVFPPKADGLKELLQKVVQYPPDTVFHFAAWTYGYEEVWMALSKALKSQTVWIQPIVRRRDDGTEVPEPVIVQAGNELSGRPQIEFDHDITIDQLMALFPHTSEVIKRELRQLLVTALESPGRVLYLGDLGLDDEQDNISLPQLAEAILQSVTDKQQVENRNSEALSRTVTFPYSRHSSYEELCINLSIRDLFGDHCSAAIFRYDTEMMKVVAESKARYHSQQSQTTASSQHSIDPKLSSPPRHEEIDVAAIEAAAICRATSEEGQKSPSFLASANDIIGSSNILGVMSTSPPACKTVPRIFIKRNEQGRLRPFDEHCNEIALPYTPMTKNELAGASGRRRGSSQSFVIADPECFRPGFEVSIYQNSRSGTPSNVHRREASGEIHSGNAKRPRLTPNGPDSLVTDRDLFNPISMPPADSFIDPAAVVGQSEIPENSHGQPSSDPSRDDGAHTAGSREESDGSDDEPNKEPTTYYDPVDEVIRCKTCGYEVYGGVAAYYCIMGCGKDDTPYFEDKREEAMPQIALDKHSDEFVVDSNVVKEIVGDYLDYESSAYDTQDSVDAHFLEDYEDNSMIDDEEILGPDSEDEPTNSNETDWQARFTALQAEHSRLGTNFDVLFQQHCELRRELLDTDPVGDKDDDADDYDGIDEDGLLVVDASAPDPVVTEIVLSQARAQSQESEISNGRILNRAVAYEAAEAGGWHEISLASVEGNHTHPEVEL</sequence>
<feature type="region of interest" description="Disordered" evidence="4">
    <location>
        <begin position="614"/>
        <end position="656"/>
    </location>
</feature>
<dbReference type="GO" id="GO:0036297">
    <property type="term" value="P:interstrand cross-link repair"/>
    <property type="evidence" value="ECO:0007669"/>
    <property type="project" value="TreeGrafter"/>
</dbReference>
<feature type="region of interest" description="Disordered" evidence="4">
    <location>
        <begin position="403"/>
        <end position="425"/>
    </location>
</feature>
<dbReference type="GO" id="GO:0006303">
    <property type="term" value="P:double-strand break repair via nonhomologous end joining"/>
    <property type="evidence" value="ECO:0007669"/>
    <property type="project" value="TreeGrafter"/>
</dbReference>
<evidence type="ECO:0000313" key="5">
    <source>
        <dbReference type="EMBL" id="OWO98849.1"/>
    </source>
</evidence>
<gene>
    <name evidence="5" type="ORF">B2J93_7111</name>
</gene>
<evidence type="ECO:0000256" key="3">
    <source>
        <dbReference type="ARBA" id="ARBA00022839"/>
    </source>
</evidence>
<dbReference type="STRING" id="503106.A0A218YU03"/>
<evidence type="ECO:0000313" key="6">
    <source>
        <dbReference type="Proteomes" id="UP000242519"/>
    </source>
</evidence>